<sequence length="90" mass="9798">MAICGLSLHLGCTKRGCVKFHSNGTNIEEILIDERNNQLIVGAKNLLFRLELTTLQLPSVQNDRVALHPSREALEACLSLGQGKSLTTSP</sequence>
<dbReference type="Proteomes" id="UP000225706">
    <property type="component" value="Unassembled WGS sequence"/>
</dbReference>
<keyword evidence="2" id="KW-1185">Reference proteome</keyword>
<dbReference type="Gene3D" id="2.130.10.10">
    <property type="entry name" value="YVTN repeat-like/Quinoprotein amine dehydrogenase"/>
    <property type="match status" value="1"/>
</dbReference>
<comment type="caution">
    <text evidence="1">The sequence shown here is derived from an EMBL/GenBank/DDBJ whole genome shotgun (WGS) entry which is preliminary data.</text>
</comment>
<dbReference type="EMBL" id="LSMT01000002">
    <property type="protein sequence ID" value="PFX34736.1"/>
    <property type="molecule type" value="Genomic_DNA"/>
</dbReference>
<gene>
    <name evidence="1" type="ORF">AWC38_SpisGene369</name>
</gene>
<accession>A0A2B4SZK2</accession>
<dbReference type="OrthoDB" id="5963330at2759"/>
<dbReference type="InterPro" id="IPR015943">
    <property type="entry name" value="WD40/YVTN_repeat-like_dom_sf"/>
</dbReference>
<dbReference type="SUPFAM" id="SSF101912">
    <property type="entry name" value="Sema domain"/>
    <property type="match status" value="1"/>
</dbReference>
<organism evidence="1 2">
    <name type="scientific">Stylophora pistillata</name>
    <name type="common">Smooth cauliflower coral</name>
    <dbReference type="NCBI Taxonomy" id="50429"/>
    <lineage>
        <taxon>Eukaryota</taxon>
        <taxon>Metazoa</taxon>
        <taxon>Cnidaria</taxon>
        <taxon>Anthozoa</taxon>
        <taxon>Hexacorallia</taxon>
        <taxon>Scleractinia</taxon>
        <taxon>Astrocoeniina</taxon>
        <taxon>Pocilloporidae</taxon>
        <taxon>Stylophora</taxon>
    </lineage>
</organism>
<evidence type="ECO:0000313" key="2">
    <source>
        <dbReference type="Proteomes" id="UP000225706"/>
    </source>
</evidence>
<protein>
    <submittedName>
        <fullName evidence="1">Uncharacterized protein</fullName>
    </submittedName>
</protein>
<proteinExistence type="predicted"/>
<reference evidence="2" key="1">
    <citation type="journal article" date="2017" name="bioRxiv">
        <title>Comparative analysis of the genomes of Stylophora pistillata and Acropora digitifera provides evidence for extensive differences between species of corals.</title>
        <authorList>
            <person name="Voolstra C.R."/>
            <person name="Li Y."/>
            <person name="Liew Y.J."/>
            <person name="Baumgarten S."/>
            <person name="Zoccola D."/>
            <person name="Flot J.-F."/>
            <person name="Tambutte S."/>
            <person name="Allemand D."/>
            <person name="Aranda M."/>
        </authorList>
    </citation>
    <scope>NUCLEOTIDE SEQUENCE [LARGE SCALE GENOMIC DNA]</scope>
</reference>
<dbReference type="AlphaFoldDB" id="A0A2B4SZK2"/>
<evidence type="ECO:0000313" key="1">
    <source>
        <dbReference type="EMBL" id="PFX34736.1"/>
    </source>
</evidence>
<dbReference type="InterPro" id="IPR036352">
    <property type="entry name" value="Semap_dom_sf"/>
</dbReference>
<name>A0A2B4SZK2_STYPI</name>